<feature type="domain" description="RNA polymerase sigma-70 region 2" evidence="6">
    <location>
        <begin position="9"/>
        <end position="80"/>
    </location>
</feature>
<dbReference type="InterPro" id="IPR007630">
    <property type="entry name" value="RNA_pol_sigma70_r4"/>
</dbReference>
<name>A0A7C9PMV9_9MICO</name>
<keyword evidence="2" id="KW-0731">Sigma factor</keyword>
<sequence length="272" mass="29546">MDRSERNALVVENLPLVGYLVSEVWSRATHLSRDDLASAGSVGLIHAAEAFKPELGVPFGAFARRRILGAFADEMRSSDWASRTIRKRIKETLQVQETLTGALGRTPSVEELASALGIDRAAAAEALEDASRSIASLDESESDYLAAEVASPEDSLVTDERSRMVRAAVGALPEKMRHIVEEIYFKERSVGEVAEELGLTHSAVSQQRSEAMRLIRDGLQTHYADEGMPAAAPESRIAPARRTAYLARVAHYASVAVAGQTAEIMRLESRAS</sequence>
<dbReference type="Proteomes" id="UP000479756">
    <property type="component" value="Unassembled WGS sequence"/>
</dbReference>
<dbReference type="SUPFAM" id="SSF88946">
    <property type="entry name" value="Sigma2 domain of RNA polymerase sigma factors"/>
    <property type="match status" value="1"/>
</dbReference>
<accession>A0A7C9PMV9</accession>
<evidence type="ECO:0000313" key="9">
    <source>
        <dbReference type="Proteomes" id="UP000479756"/>
    </source>
</evidence>
<dbReference type="PANTHER" id="PTHR30385">
    <property type="entry name" value="SIGMA FACTOR F FLAGELLAR"/>
    <property type="match status" value="1"/>
</dbReference>
<dbReference type="EMBL" id="JAAGWZ010000002">
    <property type="protein sequence ID" value="NEM91165.1"/>
    <property type="molecule type" value="Genomic_DNA"/>
</dbReference>
<keyword evidence="4" id="KW-0804">Transcription</keyword>
<feature type="domain" description="RNA polymerase sigma-70 region 3" evidence="5">
    <location>
        <begin position="89"/>
        <end position="135"/>
    </location>
</feature>
<dbReference type="SUPFAM" id="SSF88659">
    <property type="entry name" value="Sigma3 and sigma4 domains of RNA polymerase sigma factors"/>
    <property type="match status" value="2"/>
</dbReference>
<proteinExistence type="predicted"/>
<dbReference type="Pfam" id="PF04542">
    <property type="entry name" value="Sigma70_r2"/>
    <property type="match status" value="1"/>
</dbReference>
<evidence type="ECO:0000313" key="8">
    <source>
        <dbReference type="EMBL" id="NEM91165.1"/>
    </source>
</evidence>
<evidence type="ECO:0000256" key="1">
    <source>
        <dbReference type="ARBA" id="ARBA00023015"/>
    </source>
</evidence>
<keyword evidence="3" id="KW-0238">DNA-binding</keyword>
<dbReference type="InterPro" id="IPR007627">
    <property type="entry name" value="RNA_pol_sigma70_r2"/>
</dbReference>
<organism evidence="8 9">
    <name type="scientific">Galbitalea soli</name>
    <dbReference type="NCBI Taxonomy" id="1268042"/>
    <lineage>
        <taxon>Bacteria</taxon>
        <taxon>Bacillati</taxon>
        <taxon>Actinomycetota</taxon>
        <taxon>Actinomycetes</taxon>
        <taxon>Micrococcales</taxon>
        <taxon>Microbacteriaceae</taxon>
        <taxon>Galbitalea</taxon>
    </lineage>
</organism>
<dbReference type="InterPro" id="IPR013324">
    <property type="entry name" value="RNA_pol_sigma_r3/r4-like"/>
</dbReference>
<evidence type="ECO:0000259" key="7">
    <source>
        <dbReference type="Pfam" id="PF04545"/>
    </source>
</evidence>
<comment type="caution">
    <text evidence="8">The sequence shown here is derived from an EMBL/GenBank/DDBJ whole genome shotgun (WGS) entry which is preliminary data.</text>
</comment>
<protein>
    <submittedName>
        <fullName evidence="8">Sigma-70 family RNA polymerase sigma factor</fullName>
    </submittedName>
</protein>
<dbReference type="GO" id="GO:0006352">
    <property type="term" value="P:DNA-templated transcription initiation"/>
    <property type="evidence" value="ECO:0007669"/>
    <property type="project" value="InterPro"/>
</dbReference>
<evidence type="ECO:0000259" key="5">
    <source>
        <dbReference type="Pfam" id="PF04539"/>
    </source>
</evidence>
<dbReference type="Gene3D" id="1.10.1740.10">
    <property type="match status" value="1"/>
</dbReference>
<dbReference type="Pfam" id="PF04545">
    <property type="entry name" value="Sigma70_r4"/>
    <property type="match status" value="1"/>
</dbReference>
<dbReference type="PIRSF" id="PIRSF000770">
    <property type="entry name" value="RNA_pol_sigma-SigE/K"/>
    <property type="match status" value="1"/>
</dbReference>
<dbReference type="GO" id="GO:0016987">
    <property type="term" value="F:sigma factor activity"/>
    <property type="evidence" value="ECO:0007669"/>
    <property type="project" value="UniProtKB-KW"/>
</dbReference>
<evidence type="ECO:0000256" key="4">
    <source>
        <dbReference type="ARBA" id="ARBA00023163"/>
    </source>
</evidence>
<dbReference type="InterPro" id="IPR007624">
    <property type="entry name" value="RNA_pol_sigma70_r3"/>
</dbReference>
<evidence type="ECO:0000256" key="3">
    <source>
        <dbReference type="ARBA" id="ARBA00023125"/>
    </source>
</evidence>
<dbReference type="AlphaFoldDB" id="A0A7C9PMV9"/>
<dbReference type="NCBIfam" id="TIGR02937">
    <property type="entry name" value="sigma70-ECF"/>
    <property type="match status" value="1"/>
</dbReference>
<dbReference type="Gene3D" id="1.20.140.160">
    <property type="match status" value="1"/>
</dbReference>
<keyword evidence="9" id="KW-1185">Reference proteome</keyword>
<evidence type="ECO:0000259" key="6">
    <source>
        <dbReference type="Pfam" id="PF04542"/>
    </source>
</evidence>
<dbReference type="Pfam" id="PF04539">
    <property type="entry name" value="Sigma70_r3"/>
    <property type="match status" value="1"/>
</dbReference>
<dbReference type="InterPro" id="IPR014284">
    <property type="entry name" value="RNA_pol_sigma-70_dom"/>
</dbReference>
<dbReference type="InterPro" id="IPR013325">
    <property type="entry name" value="RNA_pol_sigma_r2"/>
</dbReference>
<evidence type="ECO:0000256" key="2">
    <source>
        <dbReference type="ARBA" id="ARBA00023082"/>
    </source>
</evidence>
<dbReference type="GO" id="GO:0003677">
    <property type="term" value="F:DNA binding"/>
    <property type="evidence" value="ECO:0007669"/>
    <property type="project" value="UniProtKB-KW"/>
</dbReference>
<keyword evidence="1" id="KW-0805">Transcription regulation</keyword>
<dbReference type="InterPro" id="IPR000943">
    <property type="entry name" value="RNA_pol_sigma70"/>
</dbReference>
<gene>
    <name evidence="8" type="ORF">G3T37_07325</name>
</gene>
<dbReference type="RefSeq" id="WP_163472847.1">
    <property type="nucleotide sequence ID" value="NZ_JAAGWZ010000002.1"/>
</dbReference>
<feature type="domain" description="RNA polymerase sigma-70 region 4" evidence="7">
    <location>
        <begin position="170"/>
        <end position="216"/>
    </location>
</feature>
<reference evidence="8 9" key="1">
    <citation type="journal article" date="2014" name="Int. J. Syst. Evol. Microbiol.">
        <title>Description of Galbitalea soli gen. nov., sp. nov., and Frondihabitans sucicola sp. nov.</title>
        <authorList>
            <person name="Kim S.J."/>
            <person name="Lim J.M."/>
            <person name="Ahn J.H."/>
            <person name="Weon H.Y."/>
            <person name="Hamada M."/>
            <person name="Suzuki K."/>
            <person name="Ahn T.Y."/>
            <person name="Kwon S.W."/>
        </authorList>
    </citation>
    <scope>NUCLEOTIDE SEQUENCE [LARGE SCALE GENOMIC DNA]</scope>
    <source>
        <strain evidence="8 9">NBRC 108727</strain>
    </source>
</reference>